<name>A0A7R8VHR5_TIMDO</name>
<evidence type="ECO:0000259" key="3">
    <source>
        <dbReference type="Pfam" id="PF04419"/>
    </source>
</evidence>
<evidence type="ECO:0000256" key="1">
    <source>
        <dbReference type="ARBA" id="ARBA00007309"/>
    </source>
</evidence>
<dbReference type="InterPro" id="IPR040211">
    <property type="entry name" value="SERF1/2-like"/>
</dbReference>
<feature type="compositionally biased region" description="Basic and acidic residues" evidence="2">
    <location>
        <begin position="52"/>
        <end position="67"/>
    </location>
</feature>
<feature type="domain" description="Small EDRK-rich factor-like N-terminal" evidence="3">
    <location>
        <begin position="21"/>
        <end position="55"/>
    </location>
</feature>
<dbReference type="InterPro" id="IPR007513">
    <property type="entry name" value="SERF-like_N"/>
</dbReference>
<feature type="compositionally biased region" description="Polar residues" evidence="2">
    <location>
        <begin position="1"/>
        <end position="13"/>
    </location>
</feature>
<reference evidence="4" key="1">
    <citation type="submission" date="2020-11" db="EMBL/GenBank/DDBJ databases">
        <authorList>
            <person name="Tran Van P."/>
        </authorList>
    </citation>
    <scope>NUCLEOTIDE SEQUENCE</scope>
</reference>
<accession>A0A7R8VHR5</accession>
<dbReference type="Pfam" id="PF04419">
    <property type="entry name" value="SERF-like_N"/>
    <property type="match status" value="1"/>
</dbReference>
<dbReference type="EMBL" id="OA565353">
    <property type="protein sequence ID" value="CAD7196839.1"/>
    <property type="molecule type" value="Genomic_DNA"/>
</dbReference>
<dbReference type="PANTHER" id="PTHR13596">
    <property type="entry name" value="SMALL EDRK-RICH FACTOR 1"/>
    <property type="match status" value="1"/>
</dbReference>
<proteinExistence type="inferred from homology"/>
<protein>
    <recommendedName>
        <fullName evidence="3">Small EDRK-rich factor-like N-terminal domain-containing protein</fullName>
    </recommendedName>
</protein>
<feature type="compositionally biased region" description="Basic and acidic residues" evidence="2">
    <location>
        <begin position="34"/>
        <end position="45"/>
    </location>
</feature>
<comment type="similarity">
    <text evidence="1">Belongs to the SERF family.</text>
</comment>
<dbReference type="GO" id="GO:0005829">
    <property type="term" value="C:cytosol"/>
    <property type="evidence" value="ECO:0007669"/>
    <property type="project" value="TreeGrafter"/>
</dbReference>
<feature type="region of interest" description="Disordered" evidence="2">
    <location>
        <begin position="1"/>
        <end position="78"/>
    </location>
</feature>
<dbReference type="AlphaFoldDB" id="A0A7R8VHR5"/>
<evidence type="ECO:0000256" key="2">
    <source>
        <dbReference type="SAM" id="MobiDB-lite"/>
    </source>
</evidence>
<sequence>MTSLVLTDRSQLTSDRKHLGGNQRELARQKNQKKLQEVQKKKGTGDKGMTLEQRKQRDADMMREKQQKAVNKTEGPAS</sequence>
<dbReference type="PANTHER" id="PTHR13596:SF0">
    <property type="entry name" value="SI:CH211-39K3.2-RELATED"/>
    <property type="match status" value="1"/>
</dbReference>
<gene>
    <name evidence="4" type="ORF">TDIB3V08_LOCUS3166</name>
</gene>
<evidence type="ECO:0000313" key="4">
    <source>
        <dbReference type="EMBL" id="CAD7196839.1"/>
    </source>
</evidence>
<organism evidence="4">
    <name type="scientific">Timema douglasi</name>
    <name type="common">Walking stick</name>
    <dbReference type="NCBI Taxonomy" id="61478"/>
    <lineage>
        <taxon>Eukaryota</taxon>
        <taxon>Metazoa</taxon>
        <taxon>Ecdysozoa</taxon>
        <taxon>Arthropoda</taxon>
        <taxon>Hexapoda</taxon>
        <taxon>Insecta</taxon>
        <taxon>Pterygota</taxon>
        <taxon>Neoptera</taxon>
        <taxon>Polyneoptera</taxon>
        <taxon>Phasmatodea</taxon>
        <taxon>Timematodea</taxon>
        <taxon>Timematoidea</taxon>
        <taxon>Timematidae</taxon>
        <taxon>Timema</taxon>
    </lineage>
</organism>